<evidence type="ECO:0008006" key="9">
    <source>
        <dbReference type="Google" id="ProtNLM"/>
    </source>
</evidence>
<comment type="subcellular location">
    <subcellularLocation>
        <location evidence="1">Cell membrane</location>
        <topology evidence="1">Multi-pass membrane protein</topology>
    </subcellularLocation>
</comment>
<sequence>MKTNYLLWFLLTAFYAVVAAGYAIWWFLTYGGWEPIGTAALAMLTFMSAFLAFYLWKTSNSQGLVPEDRADANIEDGESELGFFSPWSWWPLYLGITCSLVFASLAVGWWLTYFVVPLAIIGVIGYVFEHSRGHHAH</sequence>
<dbReference type="InterPro" id="IPR021050">
    <property type="entry name" value="Cyt_c_oxidase_su4_actinobac"/>
</dbReference>
<evidence type="ECO:0000256" key="5">
    <source>
        <dbReference type="ARBA" id="ARBA00023136"/>
    </source>
</evidence>
<dbReference type="Pfam" id="PF12270">
    <property type="entry name" value="Cyt_c_ox_IV"/>
    <property type="match status" value="1"/>
</dbReference>
<proteinExistence type="predicted"/>
<evidence type="ECO:0000256" key="1">
    <source>
        <dbReference type="ARBA" id="ARBA00004651"/>
    </source>
</evidence>
<keyword evidence="5 7" id="KW-0472">Membrane</keyword>
<keyword evidence="2" id="KW-1003">Cell membrane</keyword>
<dbReference type="AlphaFoldDB" id="A0A094QEJ8"/>
<dbReference type="GO" id="GO:0005886">
    <property type="term" value="C:plasma membrane"/>
    <property type="evidence" value="ECO:0007669"/>
    <property type="project" value="UniProtKB-SubCell"/>
</dbReference>
<protein>
    <recommendedName>
        <fullName evidence="9">Cytochrome c oxidase polypeptide IV</fullName>
    </recommendedName>
</protein>
<keyword evidence="3 7" id="KW-0812">Transmembrane</keyword>
<keyword evidence="4 7" id="KW-1133">Transmembrane helix</keyword>
<dbReference type="EMBL" id="JNSL01000001">
    <property type="protein sequence ID" value="KGA21852.1"/>
    <property type="molecule type" value="Genomic_DNA"/>
</dbReference>
<reference evidence="8" key="1">
    <citation type="submission" date="2014-06" db="EMBL/GenBank/DDBJ databases">
        <title>Key roles for freshwater Actinobacteria revealed by deep metagenomic sequencing.</title>
        <authorList>
            <person name="Ghai R."/>
            <person name="Mizuno C.M."/>
            <person name="Picazo A."/>
            <person name="Camacho A."/>
            <person name="Rodriguez-Valera F."/>
        </authorList>
    </citation>
    <scope>NUCLEOTIDE SEQUENCE</scope>
</reference>
<evidence type="ECO:0000313" key="8">
    <source>
        <dbReference type="EMBL" id="KGA21852.1"/>
    </source>
</evidence>
<dbReference type="GO" id="GO:0004129">
    <property type="term" value="F:cytochrome-c oxidase activity"/>
    <property type="evidence" value="ECO:0007669"/>
    <property type="project" value="UniProtKB-EC"/>
</dbReference>
<comment type="catalytic activity">
    <reaction evidence="6">
        <text>4 Fe(II)-[cytochrome c] + O2 + 8 H(+)(in) = 4 Fe(III)-[cytochrome c] + 2 H2O + 4 H(+)(out)</text>
        <dbReference type="Rhea" id="RHEA:11436"/>
        <dbReference type="Rhea" id="RHEA-COMP:10350"/>
        <dbReference type="Rhea" id="RHEA-COMP:14399"/>
        <dbReference type="ChEBI" id="CHEBI:15377"/>
        <dbReference type="ChEBI" id="CHEBI:15378"/>
        <dbReference type="ChEBI" id="CHEBI:15379"/>
        <dbReference type="ChEBI" id="CHEBI:29033"/>
        <dbReference type="ChEBI" id="CHEBI:29034"/>
        <dbReference type="EC" id="7.1.1.9"/>
    </reaction>
</comment>
<evidence type="ECO:0000256" key="7">
    <source>
        <dbReference type="SAM" id="Phobius"/>
    </source>
</evidence>
<feature type="transmembrane region" description="Helical" evidence="7">
    <location>
        <begin position="6"/>
        <end position="28"/>
    </location>
</feature>
<feature type="transmembrane region" description="Helical" evidence="7">
    <location>
        <begin position="35"/>
        <end position="56"/>
    </location>
</feature>
<dbReference type="PIRSF" id="PIRSF017385">
    <property type="entry name" value="CtaF"/>
    <property type="match status" value="1"/>
</dbReference>
<evidence type="ECO:0000256" key="2">
    <source>
        <dbReference type="ARBA" id="ARBA00022475"/>
    </source>
</evidence>
<accession>A0A094QEJ8</accession>
<dbReference type="GO" id="GO:0022900">
    <property type="term" value="P:electron transport chain"/>
    <property type="evidence" value="ECO:0007669"/>
    <property type="project" value="InterPro"/>
</dbReference>
<feature type="transmembrane region" description="Helical" evidence="7">
    <location>
        <begin position="110"/>
        <end position="128"/>
    </location>
</feature>
<name>A0A094QEJ8_9ZZZZ</name>
<evidence type="ECO:0000256" key="4">
    <source>
        <dbReference type="ARBA" id="ARBA00022989"/>
    </source>
</evidence>
<organism evidence="8">
    <name type="scientific">freshwater metagenome</name>
    <dbReference type="NCBI Taxonomy" id="449393"/>
    <lineage>
        <taxon>unclassified sequences</taxon>
        <taxon>metagenomes</taxon>
        <taxon>ecological metagenomes</taxon>
    </lineage>
</organism>
<evidence type="ECO:0000256" key="6">
    <source>
        <dbReference type="ARBA" id="ARBA00047816"/>
    </source>
</evidence>
<comment type="caution">
    <text evidence="8">The sequence shown here is derived from an EMBL/GenBank/DDBJ whole genome shotgun (WGS) entry which is preliminary data.</text>
</comment>
<gene>
    <name evidence="8" type="ORF">GM51_0530</name>
</gene>
<evidence type="ECO:0000256" key="3">
    <source>
        <dbReference type="ARBA" id="ARBA00022692"/>
    </source>
</evidence>